<keyword evidence="10" id="KW-1185">Reference proteome</keyword>
<dbReference type="PANTHER" id="PTHR13593">
    <property type="match status" value="1"/>
</dbReference>
<accession>A0A087TY47</accession>
<feature type="chain" id="PRO_5001830007" evidence="8">
    <location>
        <begin position="28"/>
        <end position="446"/>
    </location>
</feature>
<evidence type="ECO:0000256" key="5">
    <source>
        <dbReference type="ARBA" id="ARBA00022842"/>
    </source>
</evidence>
<dbReference type="GO" id="GO:0016829">
    <property type="term" value="F:lyase activity"/>
    <property type="evidence" value="ECO:0007669"/>
    <property type="project" value="UniProtKB-KW"/>
</dbReference>
<dbReference type="SUPFAM" id="SSF51695">
    <property type="entry name" value="PLC-like phosphodiesterases"/>
    <property type="match status" value="1"/>
</dbReference>
<feature type="signal peptide" evidence="8">
    <location>
        <begin position="1"/>
        <end position="27"/>
    </location>
</feature>
<dbReference type="Gene3D" id="3.20.20.190">
    <property type="entry name" value="Phosphatidylinositol (PI) phosphodiesterase"/>
    <property type="match status" value="1"/>
</dbReference>
<dbReference type="PANTHER" id="PTHR13593:SF103">
    <property type="entry name" value="RE10370P"/>
    <property type="match status" value="1"/>
</dbReference>
<comment type="catalytic activity">
    <reaction evidence="1">
        <text>an N-(acyl)-sphingosylphosphoethanolamine = an N-(acyl)-sphingosyl-1,3-cyclic phosphate + ethanolamine</text>
        <dbReference type="Rhea" id="RHEA:60648"/>
        <dbReference type="ChEBI" id="CHEBI:57603"/>
        <dbReference type="ChEBI" id="CHEBI:143891"/>
        <dbReference type="ChEBI" id="CHEBI:143892"/>
    </reaction>
</comment>
<dbReference type="InterPro" id="IPR051057">
    <property type="entry name" value="PI-PLC_domain"/>
</dbReference>
<evidence type="ECO:0000256" key="8">
    <source>
        <dbReference type="SAM" id="SignalP"/>
    </source>
</evidence>
<dbReference type="PROSITE" id="PS50007">
    <property type="entry name" value="PIPLC_X_DOMAIN"/>
    <property type="match status" value="1"/>
</dbReference>
<evidence type="ECO:0000313" key="9">
    <source>
        <dbReference type="EMBL" id="KFM70036.1"/>
    </source>
</evidence>
<keyword evidence="4" id="KW-0479">Metal-binding</keyword>
<evidence type="ECO:0000256" key="2">
    <source>
        <dbReference type="ARBA" id="ARBA00004613"/>
    </source>
</evidence>
<dbReference type="STRING" id="407821.A0A087TY47"/>
<comment type="subcellular location">
    <subcellularLocation>
        <location evidence="2">Secreted</location>
    </subcellularLocation>
</comment>
<evidence type="ECO:0000256" key="4">
    <source>
        <dbReference type="ARBA" id="ARBA00022723"/>
    </source>
</evidence>
<keyword evidence="3" id="KW-0964">Secreted</keyword>
<feature type="non-terminal residue" evidence="9">
    <location>
        <position position="446"/>
    </location>
</feature>
<keyword evidence="8" id="KW-0732">Signal</keyword>
<dbReference type="GO" id="GO:0046872">
    <property type="term" value="F:metal ion binding"/>
    <property type="evidence" value="ECO:0007669"/>
    <property type="project" value="UniProtKB-KW"/>
</dbReference>
<evidence type="ECO:0000313" key="10">
    <source>
        <dbReference type="Proteomes" id="UP000054359"/>
    </source>
</evidence>
<evidence type="ECO:0000256" key="6">
    <source>
        <dbReference type="ARBA" id="ARBA00023157"/>
    </source>
</evidence>
<dbReference type="GO" id="GO:0005576">
    <property type="term" value="C:extracellular region"/>
    <property type="evidence" value="ECO:0007669"/>
    <property type="project" value="UniProtKB-SubCell"/>
</dbReference>
<gene>
    <name evidence="9" type="ORF">X975_10526</name>
</gene>
<evidence type="ECO:0000256" key="3">
    <source>
        <dbReference type="ARBA" id="ARBA00022525"/>
    </source>
</evidence>
<dbReference type="AlphaFoldDB" id="A0A087TY47"/>
<keyword evidence="7" id="KW-0456">Lyase</keyword>
<proteinExistence type="predicted"/>
<protein>
    <submittedName>
        <fullName evidence="9">PI-PLC X domain-containing protein 3</fullName>
    </submittedName>
</protein>
<sequence length="446" mass="51190">MNSMAAWNKTFLLPAFLFLQLSVFSNGVSFGRIFKRETEGHETNANGVKPLVFLTVSSLASRTRSEEARMLELNWDHIPQNLSENGDVWIGLYNRDPVDDTSNPLVSTRPNPEGYFRTSIRFPVQTFKVDSLTDTCLGFWIALIRNSEILASNCIRARPNWMFQAQSLIGNAALIDLMIPGTHNAGCYADFNPKEDTLVNRYLLTQEETIWDQLVYGIRYLDLRVAYYRSKSSPERFWITHSNFRTEVPVTEVINQVKQFLNATNEIVIMDFHRFVTGFQGSRATARHRELVQMLENELGDYMIPIHFTSWATLNQLWTEDKRLYVGYADETSRKQSFLLFPAVRHLWGDVDTVNGLKAYLNETVCSQTARRLTSAMAQLTPTTAGALFDIYGGLRRMANDVNHHVTRWFRDSWNHCANIVSTDFFLGNNMIEVAIETNKNRFSSV</sequence>
<dbReference type="GO" id="GO:0008081">
    <property type="term" value="F:phosphoric diester hydrolase activity"/>
    <property type="evidence" value="ECO:0007669"/>
    <property type="project" value="InterPro"/>
</dbReference>
<keyword evidence="5" id="KW-0460">Magnesium</keyword>
<dbReference type="Proteomes" id="UP000054359">
    <property type="component" value="Unassembled WGS sequence"/>
</dbReference>
<dbReference type="EMBL" id="KK117282">
    <property type="protein sequence ID" value="KFM70036.1"/>
    <property type="molecule type" value="Genomic_DNA"/>
</dbReference>
<dbReference type="OMA" id="PRFNWTS"/>
<name>A0A087TY47_STEMI</name>
<evidence type="ECO:0000256" key="1">
    <source>
        <dbReference type="ARBA" id="ARBA00000110"/>
    </source>
</evidence>
<dbReference type="InterPro" id="IPR017946">
    <property type="entry name" value="PLC-like_Pdiesterase_TIM-brl"/>
</dbReference>
<reference evidence="9 10" key="1">
    <citation type="submission" date="2013-11" db="EMBL/GenBank/DDBJ databases">
        <title>Genome sequencing of Stegodyphus mimosarum.</title>
        <authorList>
            <person name="Bechsgaard J."/>
        </authorList>
    </citation>
    <scope>NUCLEOTIDE SEQUENCE [LARGE SCALE GENOMIC DNA]</scope>
</reference>
<organism evidence="9 10">
    <name type="scientific">Stegodyphus mimosarum</name>
    <name type="common">African social velvet spider</name>
    <dbReference type="NCBI Taxonomy" id="407821"/>
    <lineage>
        <taxon>Eukaryota</taxon>
        <taxon>Metazoa</taxon>
        <taxon>Ecdysozoa</taxon>
        <taxon>Arthropoda</taxon>
        <taxon>Chelicerata</taxon>
        <taxon>Arachnida</taxon>
        <taxon>Araneae</taxon>
        <taxon>Araneomorphae</taxon>
        <taxon>Entelegynae</taxon>
        <taxon>Eresoidea</taxon>
        <taxon>Eresidae</taxon>
        <taxon>Stegodyphus</taxon>
    </lineage>
</organism>
<dbReference type="OrthoDB" id="1046782at2759"/>
<keyword evidence="6" id="KW-1015">Disulfide bond</keyword>
<evidence type="ECO:0000256" key="7">
    <source>
        <dbReference type="ARBA" id="ARBA00023239"/>
    </source>
</evidence>
<dbReference type="GO" id="GO:0006629">
    <property type="term" value="P:lipid metabolic process"/>
    <property type="evidence" value="ECO:0007669"/>
    <property type="project" value="InterPro"/>
</dbReference>